<dbReference type="EMBL" id="JAACLJ010000001">
    <property type="protein sequence ID" value="KAF4594811.1"/>
    <property type="molecule type" value="Genomic_DNA"/>
</dbReference>
<keyword evidence="4" id="KW-1185">Reference proteome</keyword>
<gene>
    <name evidence="3" type="ORF">GQ602_000424</name>
</gene>
<name>A0A8H4VGH2_9HYPO</name>
<protein>
    <submittedName>
        <fullName evidence="3">Ubiquitin-conjugating enzyme</fullName>
    </submittedName>
</protein>
<accession>A0A8H4VGH2</accession>
<evidence type="ECO:0000256" key="1">
    <source>
        <dbReference type="SAM" id="MobiDB-lite"/>
    </source>
</evidence>
<dbReference type="InterPro" id="IPR016135">
    <property type="entry name" value="UBQ-conjugating_enzyme/RWD"/>
</dbReference>
<proteinExistence type="predicted"/>
<feature type="region of interest" description="Disordered" evidence="1">
    <location>
        <begin position="83"/>
        <end position="123"/>
    </location>
</feature>
<reference evidence="3 4" key="1">
    <citation type="journal article" date="2020" name="G3 (Bethesda)">
        <title>Genetic Underpinnings of Host Manipulation by Ophiocordyceps as Revealed by Comparative Transcriptomics.</title>
        <authorList>
            <person name="Will I."/>
            <person name="Das B."/>
            <person name="Trinh T."/>
            <person name="Brachmann A."/>
            <person name="Ohm R.A."/>
            <person name="de Bekker C."/>
        </authorList>
    </citation>
    <scope>NUCLEOTIDE SEQUENCE [LARGE SCALE GENOMIC DNA]</scope>
    <source>
        <strain evidence="3 4">EC05</strain>
    </source>
</reference>
<dbReference type="InterPro" id="IPR000608">
    <property type="entry name" value="UBC"/>
</dbReference>
<feature type="compositionally biased region" description="Basic residues" evidence="1">
    <location>
        <begin position="87"/>
        <end position="105"/>
    </location>
</feature>
<dbReference type="Proteomes" id="UP000562929">
    <property type="component" value="Unassembled WGS sequence"/>
</dbReference>
<dbReference type="PROSITE" id="PS50127">
    <property type="entry name" value="UBC_2"/>
    <property type="match status" value="1"/>
</dbReference>
<feature type="domain" description="UBC core" evidence="2">
    <location>
        <begin position="15"/>
        <end position="123"/>
    </location>
</feature>
<organism evidence="3 4">
    <name type="scientific">Ophiocordyceps camponoti-floridani</name>
    <dbReference type="NCBI Taxonomy" id="2030778"/>
    <lineage>
        <taxon>Eukaryota</taxon>
        <taxon>Fungi</taxon>
        <taxon>Dikarya</taxon>
        <taxon>Ascomycota</taxon>
        <taxon>Pezizomycotina</taxon>
        <taxon>Sordariomycetes</taxon>
        <taxon>Hypocreomycetidae</taxon>
        <taxon>Hypocreales</taxon>
        <taxon>Ophiocordycipitaceae</taxon>
        <taxon>Ophiocordyceps</taxon>
    </lineage>
</organism>
<evidence type="ECO:0000313" key="4">
    <source>
        <dbReference type="Proteomes" id="UP000562929"/>
    </source>
</evidence>
<dbReference type="Gene3D" id="3.10.110.10">
    <property type="entry name" value="Ubiquitin Conjugating Enzyme"/>
    <property type="match status" value="1"/>
</dbReference>
<dbReference type="AlphaFoldDB" id="A0A8H4VGH2"/>
<sequence length="123" mass="13615">MTSRSEPPAPSGATTATKRLLRELEVWRREGDDDDKGIERLGPVEDHGLLEWQAVINGRGVGGGYDEGRWLLTISIPPTYPSTPAHPLHHAHHPRQRLALKRRNLPRPASQRVDASVQRAGPA</sequence>
<comment type="caution">
    <text evidence="3">The sequence shown here is derived from an EMBL/GenBank/DDBJ whole genome shotgun (WGS) entry which is preliminary data.</text>
</comment>
<evidence type="ECO:0000259" key="2">
    <source>
        <dbReference type="PROSITE" id="PS50127"/>
    </source>
</evidence>
<dbReference type="SUPFAM" id="SSF54495">
    <property type="entry name" value="UBC-like"/>
    <property type="match status" value="1"/>
</dbReference>
<evidence type="ECO:0000313" key="3">
    <source>
        <dbReference type="EMBL" id="KAF4594811.1"/>
    </source>
</evidence>